<dbReference type="EMBL" id="CAJOBA010005927">
    <property type="protein sequence ID" value="CAF3758237.1"/>
    <property type="molecule type" value="Genomic_DNA"/>
</dbReference>
<dbReference type="AlphaFoldDB" id="A0A814VFH8"/>
<dbReference type="CDD" id="cd06257">
    <property type="entry name" value="DnaJ"/>
    <property type="match status" value="1"/>
</dbReference>
<dbReference type="Proteomes" id="UP000682733">
    <property type="component" value="Unassembled WGS sequence"/>
</dbReference>
<comment type="caution">
    <text evidence="6">The sequence shown here is derived from an EMBL/GenBank/DDBJ whole genome shotgun (WGS) entry which is preliminary data.</text>
</comment>
<dbReference type="PROSITE" id="PS00636">
    <property type="entry name" value="DNAJ_1"/>
    <property type="match status" value="1"/>
</dbReference>
<feature type="domain" description="J" evidence="4">
    <location>
        <begin position="232"/>
        <end position="297"/>
    </location>
</feature>
<name>A0A814VFH8_9BILA</name>
<dbReference type="Proteomes" id="UP000681722">
    <property type="component" value="Unassembled WGS sequence"/>
</dbReference>
<evidence type="ECO:0000256" key="3">
    <source>
        <dbReference type="SAM" id="Phobius"/>
    </source>
</evidence>
<reference evidence="6" key="1">
    <citation type="submission" date="2021-02" db="EMBL/GenBank/DDBJ databases">
        <authorList>
            <person name="Nowell W R."/>
        </authorList>
    </citation>
    <scope>NUCLEOTIDE SEQUENCE</scope>
</reference>
<dbReference type="Gene3D" id="1.10.287.110">
    <property type="entry name" value="DnaJ domain"/>
    <property type="match status" value="1"/>
</dbReference>
<evidence type="ECO:0000313" key="7">
    <source>
        <dbReference type="EMBL" id="CAF3758237.1"/>
    </source>
</evidence>
<dbReference type="PANTHER" id="PTHR44145:SF3">
    <property type="entry name" value="DNAJ HOMOLOG SUBFAMILY A MEMBER 3, MITOCHONDRIAL"/>
    <property type="match status" value="1"/>
</dbReference>
<evidence type="ECO:0000313" key="8">
    <source>
        <dbReference type="EMBL" id="CAF3951661.1"/>
    </source>
</evidence>
<dbReference type="EMBL" id="CAJOBC010008070">
    <property type="protein sequence ID" value="CAF3951661.1"/>
    <property type="molecule type" value="Genomic_DNA"/>
</dbReference>
<dbReference type="InterPro" id="IPR018253">
    <property type="entry name" value="DnaJ_domain_CS"/>
</dbReference>
<accession>A0A814VFH8</accession>
<dbReference type="OrthoDB" id="10250354at2759"/>
<keyword evidence="1" id="KW-0143">Chaperone</keyword>
<protein>
    <recommendedName>
        <fullName evidence="4">J domain-containing protein</fullName>
    </recommendedName>
</protein>
<evidence type="ECO:0000313" key="6">
    <source>
        <dbReference type="EMBL" id="CAF1187398.1"/>
    </source>
</evidence>
<dbReference type="PROSITE" id="PS50076">
    <property type="entry name" value="DNAJ_2"/>
    <property type="match status" value="1"/>
</dbReference>
<evidence type="ECO:0000313" key="9">
    <source>
        <dbReference type="Proteomes" id="UP000663829"/>
    </source>
</evidence>
<dbReference type="InterPro" id="IPR051938">
    <property type="entry name" value="Apopto_cytoskel_mod"/>
</dbReference>
<dbReference type="InterPro" id="IPR036869">
    <property type="entry name" value="J_dom_sf"/>
</dbReference>
<gene>
    <name evidence="6" type="ORF">GPM918_LOCUS23021</name>
    <name evidence="5" type="ORF">OVA965_LOCUS13929</name>
    <name evidence="8" type="ORF">SRO942_LOCUS23020</name>
    <name evidence="7" type="ORF">TMI583_LOCUS13932</name>
</gene>
<dbReference type="EMBL" id="CAJNOQ010008069">
    <property type="protein sequence ID" value="CAF1187398.1"/>
    <property type="molecule type" value="Genomic_DNA"/>
</dbReference>
<dbReference type="Pfam" id="PF00226">
    <property type="entry name" value="DnaJ"/>
    <property type="match status" value="1"/>
</dbReference>
<dbReference type="PANTHER" id="PTHR44145">
    <property type="entry name" value="DNAJ HOMOLOG SUBFAMILY A MEMBER 3, MITOCHONDRIAL"/>
    <property type="match status" value="1"/>
</dbReference>
<evidence type="ECO:0000256" key="1">
    <source>
        <dbReference type="ARBA" id="ARBA00023186"/>
    </source>
</evidence>
<evidence type="ECO:0000313" key="5">
    <source>
        <dbReference type="EMBL" id="CAF0988021.1"/>
    </source>
</evidence>
<dbReference type="InterPro" id="IPR001623">
    <property type="entry name" value="DnaJ_domain"/>
</dbReference>
<sequence length="304" mass="36050">VGKSLVTYNQWYSVELSLDHVSLTNINVYAAYSHDRNHLDEFQIAFNDYPAPIEYSQNIEVEQYTIVDYLYDSQDFQCLISGVSGRVVGNRQYSFSKITALSLVMFYPATYFITTCLTILTDLPDLTDFLSPKVIIPLALLISPLIGKFFQQYPQYYRRREKQREWKDYKSQSSQFAYDFQQPFTDYTRQRQQQYQQESYSYQQQKQQSYRRSSRSQEAPPRQPPPKDQDLDLYQILAVSRTATEKEIKRAYLLKAKEVHPDRNPGDKQAEEKFKLVNQAYAILSDKNQRQQYDRYGWQSVKYK</sequence>
<dbReference type="PRINTS" id="PR00625">
    <property type="entry name" value="JDOMAIN"/>
</dbReference>
<feature type="transmembrane region" description="Helical" evidence="3">
    <location>
        <begin position="100"/>
        <end position="120"/>
    </location>
</feature>
<keyword evidence="9" id="KW-1185">Reference proteome</keyword>
<feature type="compositionally biased region" description="Low complexity" evidence="2">
    <location>
        <begin position="195"/>
        <end position="211"/>
    </location>
</feature>
<keyword evidence="3" id="KW-1133">Transmembrane helix</keyword>
<dbReference type="EMBL" id="CAJNOK010005920">
    <property type="protein sequence ID" value="CAF0988021.1"/>
    <property type="molecule type" value="Genomic_DNA"/>
</dbReference>
<keyword evidence="3" id="KW-0472">Membrane</keyword>
<keyword evidence="3" id="KW-0812">Transmembrane</keyword>
<organism evidence="6 9">
    <name type="scientific">Didymodactylos carnosus</name>
    <dbReference type="NCBI Taxonomy" id="1234261"/>
    <lineage>
        <taxon>Eukaryota</taxon>
        <taxon>Metazoa</taxon>
        <taxon>Spiralia</taxon>
        <taxon>Gnathifera</taxon>
        <taxon>Rotifera</taxon>
        <taxon>Eurotatoria</taxon>
        <taxon>Bdelloidea</taxon>
        <taxon>Philodinida</taxon>
        <taxon>Philodinidae</taxon>
        <taxon>Didymodactylos</taxon>
    </lineage>
</organism>
<dbReference type="SMART" id="SM00271">
    <property type="entry name" value="DnaJ"/>
    <property type="match status" value="1"/>
</dbReference>
<dbReference type="SUPFAM" id="SSF46565">
    <property type="entry name" value="Chaperone J-domain"/>
    <property type="match status" value="1"/>
</dbReference>
<feature type="non-terminal residue" evidence="6">
    <location>
        <position position="304"/>
    </location>
</feature>
<feature type="region of interest" description="Disordered" evidence="2">
    <location>
        <begin position="195"/>
        <end position="231"/>
    </location>
</feature>
<dbReference type="Proteomes" id="UP000663829">
    <property type="component" value="Unassembled WGS sequence"/>
</dbReference>
<dbReference type="Proteomes" id="UP000677228">
    <property type="component" value="Unassembled WGS sequence"/>
</dbReference>
<proteinExistence type="predicted"/>
<evidence type="ECO:0000259" key="4">
    <source>
        <dbReference type="PROSITE" id="PS50076"/>
    </source>
</evidence>
<evidence type="ECO:0000256" key="2">
    <source>
        <dbReference type="SAM" id="MobiDB-lite"/>
    </source>
</evidence>
<feature type="transmembrane region" description="Helical" evidence="3">
    <location>
        <begin position="132"/>
        <end position="150"/>
    </location>
</feature>